<dbReference type="Proteomes" id="UP000095455">
    <property type="component" value="Unassembled WGS sequence"/>
</dbReference>
<dbReference type="InterPro" id="IPR011006">
    <property type="entry name" value="CheY-like_superfamily"/>
</dbReference>
<dbReference type="Proteomes" id="UP000284660">
    <property type="component" value="Unassembled WGS sequence"/>
</dbReference>
<dbReference type="PANTHER" id="PTHR48111">
    <property type="entry name" value="REGULATOR OF RPOS"/>
    <property type="match status" value="1"/>
</dbReference>
<evidence type="ECO:0000313" key="11">
    <source>
        <dbReference type="EMBL" id="CUO52565.1"/>
    </source>
</evidence>
<evidence type="ECO:0000259" key="9">
    <source>
        <dbReference type="PROSITE" id="PS51755"/>
    </source>
</evidence>
<dbReference type="EMBL" id="JAQMPX010000154">
    <property type="protein sequence ID" value="MDB9141132.1"/>
    <property type="molecule type" value="Genomic_DNA"/>
</dbReference>
<evidence type="ECO:0000313" key="14">
    <source>
        <dbReference type="EMBL" id="MDB9141132.1"/>
    </source>
</evidence>
<evidence type="ECO:0000256" key="5">
    <source>
        <dbReference type="ARBA" id="ARBA00023163"/>
    </source>
</evidence>
<gene>
    <name evidence="10" type="primary">mprA_2</name>
    <name evidence="11" type="synonym">mprA_3</name>
    <name evidence="22" type="ORF">B5F32_06600</name>
    <name evidence="25" type="ORF">D7V78_06520</name>
    <name evidence="24" type="ORF">DW782_15865</name>
    <name evidence="26" type="ORF">E5342_01300</name>
    <name evidence="11" type="ORF">ERS852380_02499</name>
    <name evidence="10" type="ORF">ERS852429_03273</name>
    <name evidence="12" type="ORF">ERS852560_02918</name>
    <name evidence="18" type="ORF">GKD54_17905</name>
    <name evidence="16" type="ORF">GKD58_18150</name>
    <name evidence="15" type="ORF">GKD59_13345</name>
    <name evidence="19" type="ORF">GKD66_13235</name>
    <name evidence="17" type="ORF">GKD67_07845</name>
    <name evidence="20" type="ORF">GKD68_05055</name>
    <name evidence="21" type="ORF">GKD70_12425</name>
    <name evidence="23" type="ORF">HHO38_22805</name>
    <name evidence="13" type="ORF">PN599_08165</name>
    <name evidence="14" type="ORF">PN612_21830</name>
</gene>
<dbReference type="EMBL" id="CZBM01000013">
    <property type="protein sequence ID" value="CUQ44235.1"/>
    <property type="molecule type" value="Genomic_DNA"/>
</dbReference>
<evidence type="ECO:0000256" key="6">
    <source>
        <dbReference type="PROSITE-ProRule" id="PRU00169"/>
    </source>
</evidence>
<evidence type="ECO:0000313" key="32">
    <source>
        <dbReference type="Proteomes" id="UP000284660"/>
    </source>
</evidence>
<accession>A0A173VMB0</accession>
<dbReference type="InterPro" id="IPR036388">
    <property type="entry name" value="WH-like_DNA-bd_sf"/>
</dbReference>
<dbReference type="Pfam" id="PF00072">
    <property type="entry name" value="Response_reg"/>
    <property type="match status" value="1"/>
</dbReference>
<evidence type="ECO:0000313" key="39">
    <source>
        <dbReference type="Proteomes" id="UP000463337"/>
    </source>
</evidence>
<evidence type="ECO:0000313" key="38">
    <source>
        <dbReference type="Proteomes" id="UP000461276"/>
    </source>
</evidence>
<dbReference type="AlphaFoldDB" id="A0A173VMB0"/>
<evidence type="ECO:0000313" key="28">
    <source>
        <dbReference type="Proteomes" id="UP000095455"/>
    </source>
</evidence>
<dbReference type="EMBL" id="WKNE01000003">
    <property type="protein sequence ID" value="MRZ54119.1"/>
    <property type="molecule type" value="Genomic_DNA"/>
</dbReference>
<evidence type="ECO:0000313" key="36">
    <source>
        <dbReference type="Proteomes" id="UP000441609"/>
    </source>
</evidence>
<dbReference type="SUPFAM" id="SSF52172">
    <property type="entry name" value="CheY-like"/>
    <property type="match status" value="1"/>
</dbReference>
<reference evidence="30" key="2">
    <citation type="submission" date="2017-04" db="EMBL/GenBank/DDBJ databases">
        <title>Function of individual gut microbiota members based on whole genome sequencing of pure cultures obtained from chicken caecum.</title>
        <authorList>
            <person name="Medvecky M."/>
            <person name="Cejkova D."/>
            <person name="Polansky O."/>
            <person name="Karasova D."/>
            <person name="Kubasova T."/>
            <person name="Cizek A."/>
            <person name="Rychlik I."/>
        </authorList>
    </citation>
    <scope>NUCLEOTIDE SEQUENCE [LARGE SCALE GENOMIC DNA]</scope>
    <source>
        <strain evidence="30">An199</strain>
    </source>
</reference>
<reference evidence="27 28" key="1">
    <citation type="submission" date="2015-09" db="EMBL/GenBank/DDBJ databases">
        <authorList>
            <consortium name="Pathogen Informatics"/>
        </authorList>
    </citation>
    <scope>NUCLEOTIDE SEQUENCE [LARGE SCALE GENOMIC DNA]</scope>
    <source>
        <strain evidence="11 28">2789STDY5608822</strain>
        <strain evidence="10 29">2789STDY5608872</strain>
        <strain evidence="12 27">2789STDY5834948</strain>
    </source>
</reference>
<dbReference type="EMBL" id="WKMX01000018">
    <property type="protein sequence ID" value="MRZ08043.1"/>
    <property type="molecule type" value="Genomic_DNA"/>
</dbReference>
<dbReference type="EMBL" id="CYYK01000008">
    <property type="protein sequence ID" value="CUO52565.1"/>
    <property type="molecule type" value="Genomic_DNA"/>
</dbReference>
<dbReference type="GO" id="GO:0000976">
    <property type="term" value="F:transcription cis-regulatory region binding"/>
    <property type="evidence" value="ECO:0007669"/>
    <property type="project" value="TreeGrafter"/>
</dbReference>
<dbReference type="PANTHER" id="PTHR48111:SF22">
    <property type="entry name" value="REGULATOR OF RPOS"/>
    <property type="match status" value="1"/>
</dbReference>
<dbReference type="Proteomes" id="UP000471216">
    <property type="component" value="Unassembled WGS sequence"/>
</dbReference>
<evidence type="ECO:0000313" key="24">
    <source>
        <dbReference type="EMBL" id="RHD72771.1"/>
    </source>
</evidence>
<dbReference type="EMBL" id="JAQMPJ010000005">
    <property type="protein sequence ID" value="MDB9004974.1"/>
    <property type="molecule type" value="Genomic_DNA"/>
</dbReference>
<dbReference type="GO" id="GO:0006355">
    <property type="term" value="P:regulation of DNA-templated transcription"/>
    <property type="evidence" value="ECO:0007669"/>
    <property type="project" value="InterPro"/>
</dbReference>
<dbReference type="Proteomes" id="UP000461276">
    <property type="component" value="Unassembled WGS sequence"/>
</dbReference>
<organism evidence="10 29">
    <name type="scientific">Parabacteroides distasonis</name>
    <dbReference type="NCBI Taxonomy" id="823"/>
    <lineage>
        <taxon>Bacteria</taxon>
        <taxon>Pseudomonadati</taxon>
        <taxon>Bacteroidota</taxon>
        <taxon>Bacteroidia</taxon>
        <taxon>Bacteroidales</taxon>
        <taxon>Tannerellaceae</taxon>
        <taxon>Parabacteroides</taxon>
    </lineage>
</organism>
<evidence type="ECO:0000256" key="3">
    <source>
        <dbReference type="ARBA" id="ARBA00023015"/>
    </source>
</evidence>
<dbReference type="RefSeq" id="WP_005854737.1">
    <property type="nucleotide sequence ID" value="NZ_AP019729.1"/>
</dbReference>
<feature type="domain" description="Response regulatory" evidence="8">
    <location>
        <begin position="2"/>
        <end position="116"/>
    </location>
</feature>
<reference evidence="25 31" key="5">
    <citation type="submission" date="2018-09" db="EMBL/GenBank/DDBJ databases">
        <title>Murine metabolic-syndrome-specific gut microbial biobank.</title>
        <authorList>
            <person name="Liu C."/>
        </authorList>
    </citation>
    <scope>NUCLEOTIDE SEQUENCE [LARGE SCALE GENOMIC DNA]</scope>
    <source>
        <strain evidence="25 31">8-P5</strain>
    </source>
</reference>
<dbReference type="CDD" id="cd00383">
    <property type="entry name" value="trans_reg_C"/>
    <property type="match status" value="1"/>
</dbReference>
<name>A0A173VMB0_PARDI</name>
<dbReference type="Proteomes" id="UP000310032">
    <property type="component" value="Unassembled WGS sequence"/>
</dbReference>
<reference evidence="26 33" key="7">
    <citation type="submission" date="2019-04" db="EMBL/GenBank/DDBJ databases">
        <title>Microbes associate with the intestines of laboratory mice.</title>
        <authorList>
            <person name="Navarre W."/>
            <person name="Wong E."/>
            <person name="Huang K."/>
            <person name="Tropini C."/>
            <person name="Ng K."/>
            <person name="Yu B."/>
        </authorList>
    </citation>
    <scope>NUCLEOTIDE SEQUENCE [LARGE SCALE GENOMIC DNA]</scope>
    <source>
        <strain evidence="26 33">NM39_I3</strain>
    </source>
</reference>
<dbReference type="Proteomes" id="UP000463337">
    <property type="component" value="Unassembled WGS sequence"/>
</dbReference>
<dbReference type="EMBL" id="NFJX01000004">
    <property type="protein sequence ID" value="OUP20584.1"/>
    <property type="molecule type" value="Genomic_DNA"/>
</dbReference>
<reference evidence="24 32" key="4">
    <citation type="submission" date="2018-08" db="EMBL/GenBank/DDBJ databases">
        <title>A genome reference for cultivated species of the human gut microbiota.</title>
        <authorList>
            <person name="Zou Y."/>
            <person name="Xue W."/>
            <person name="Luo G."/>
        </authorList>
    </citation>
    <scope>NUCLEOTIDE SEQUENCE [LARGE SCALE GENOMIC DNA]</scope>
    <source>
        <strain evidence="24 32">AM30-4</strain>
    </source>
</reference>
<reference evidence="23 41" key="8">
    <citation type="submission" date="2020-04" db="EMBL/GenBank/DDBJ databases">
        <title>Complete Genomes and Methylome analysis of CBBP consortium that reverse antibiotic-induced susceptibility to vancomycin-resistant Enterococcus faecium infection.</title>
        <authorList>
            <person name="Fomenkov A."/>
            <person name="Zhang Z."/>
            <person name="Pamer E."/>
            <person name="Roberts R.J."/>
        </authorList>
    </citation>
    <scope>NUCLEOTIDE SEQUENCE [LARGE SCALE GENOMIC DNA]</scope>
    <source>
        <strain evidence="41">CBBP</strain>
        <strain evidence="23">CBBP-1</strain>
    </source>
</reference>
<dbReference type="Gene3D" id="6.10.250.690">
    <property type="match status" value="1"/>
</dbReference>
<evidence type="ECO:0000313" key="12">
    <source>
        <dbReference type="EMBL" id="CUQ44235.1"/>
    </source>
</evidence>
<evidence type="ECO:0000313" key="26">
    <source>
        <dbReference type="EMBL" id="TGY63642.1"/>
    </source>
</evidence>
<sequence length="226" mass="25763">MKILVVEDENALREVIVRSLEKERYVVESASSFREASLKINDYDYDCIVLDIMLPGGSGLTLLKELRALRKKDSIIIISAKDSIEDKVTGLDLGADDYLTKPFHLAELNARIKSVIRRKQQDGELQLSLANLTIYPDKHSVYINGKEIVLNRKEFDLLYYFISNPNRLISKATLAESVWGDYIDQADNFDFIYSQVKNLRKKLKAAGAIPEIKAVYGFGYKMTDEE</sequence>
<evidence type="ECO:0000313" key="31">
    <source>
        <dbReference type="Proteomes" id="UP000278164"/>
    </source>
</evidence>
<evidence type="ECO:0000256" key="7">
    <source>
        <dbReference type="PROSITE-ProRule" id="PRU01091"/>
    </source>
</evidence>
<dbReference type="SMART" id="SM00862">
    <property type="entry name" value="Trans_reg_C"/>
    <property type="match status" value="1"/>
</dbReference>
<dbReference type="Proteomes" id="UP000432516">
    <property type="component" value="Unassembled WGS sequence"/>
</dbReference>
<evidence type="ECO:0000313" key="35">
    <source>
        <dbReference type="Proteomes" id="UP000441358"/>
    </source>
</evidence>
<dbReference type="PROSITE" id="PS50110">
    <property type="entry name" value="RESPONSE_REGULATORY"/>
    <property type="match status" value="1"/>
</dbReference>
<reference evidence="22" key="3">
    <citation type="journal article" date="2018" name="BMC Genomics">
        <title>Whole genome sequencing and function prediction of 133 gut anaerobes isolated from chicken caecum in pure cultures.</title>
        <authorList>
            <person name="Medvecky M."/>
            <person name="Cejkova D."/>
            <person name="Polansky O."/>
            <person name="Karasova D."/>
            <person name="Kubasova T."/>
            <person name="Cizek A."/>
            <person name="Rychlik I."/>
        </authorList>
    </citation>
    <scope>NUCLEOTIDE SEQUENCE</scope>
    <source>
        <strain evidence="22">An199</strain>
    </source>
</reference>
<evidence type="ECO:0000313" key="30">
    <source>
        <dbReference type="Proteomes" id="UP000195950"/>
    </source>
</evidence>
<reference evidence="13" key="9">
    <citation type="submission" date="2023-01" db="EMBL/GenBank/DDBJ databases">
        <title>Human gut microbiome strain richness.</title>
        <authorList>
            <person name="Chen-Liaw A."/>
        </authorList>
    </citation>
    <scope>NUCLEOTIDE SEQUENCE</scope>
    <source>
        <strain evidence="14">D35st1_E5_D35t1_190705</strain>
        <strain evidence="13">RTP21484st1_E5_RTP21484_190118</strain>
    </source>
</reference>
<dbReference type="Proteomes" id="UP000450599">
    <property type="component" value="Unassembled WGS sequence"/>
</dbReference>
<dbReference type="Proteomes" id="UP000278164">
    <property type="component" value="Unassembled WGS sequence"/>
</dbReference>
<keyword evidence="5" id="KW-0804">Transcription</keyword>
<dbReference type="Proteomes" id="UP001211522">
    <property type="component" value="Unassembled WGS sequence"/>
</dbReference>
<keyword evidence="3" id="KW-0805">Transcription regulation</keyword>
<reference evidence="34 35" key="6">
    <citation type="journal article" date="2019" name="Nat. Med.">
        <title>A library of human gut bacterial isolates paired with longitudinal multiomics data enables mechanistic microbiome research.</title>
        <authorList>
            <person name="Poyet M."/>
            <person name="Groussin M."/>
            <person name="Gibbons S.M."/>
            <person name="Avila-Pacheco J."/>
            <person name="Jiang X."/>
            <person name="Kearney S.M."/>
            <person name="Perrotta A.R."/>
            <person name="Berdy B."/>
            <person name="Zhao S."/>
            <person name="Lieberman T.D."/>
            <person name="Swanson P.K."/>
            <person name="Smith M."/>
            <person name="Roesemann S."/>
            <person name="Alexander J.E."/>
            <person name="Rich S.A."/>
            <person name="Livny J."/>
            <person name="Vlamakis H."/>
            <person name="Clish C."/>
            <person name="Bullock K."/>
            <person name="Deik A."/>
            <person name="Scott J."/>
            <person name="Pierce K.A."/>
            <person name="Xavier R.J."/>
            <person name="Alm E.J."/>
        </authorList>
    </citation>
    <scope>NUCLEOTIDE SEQUENCE [LARGE SCALE GENOMIC DNA]</scope>
    <source>
        <strain evidence="18 40">BIOML-A10</strain>
        <strain evidence="16 37">BIOML-A11</strain>
        <strain evidence="20 34">BIOML-A2</strain>
        <strain evidence="21 36">BIOML-A20</strain>
        <strain evidence="19 35">BIOML-A32</strain>
        <strain evidence="15 39">BIOML-A41</strain>
        <strain evidence="17 38">BIOML-A9</strain>
    </source>
</reference>
<evidence type="ECO:0000313" key="20">
    <source>
        <dbReference type="EMBL" id="MRZ54119.1"/>
    </source>
</evidence>
<evidence type="ECO:0000313" key="10">
    <source>
        <dbReference type="EMBL" id="CUN28599.1"/>
    </source>
</evidence>
<evidence type="ECO:0000313" key="18">
    <source>
        <dbReference type="EMBL" id="MRZ08043.1"/>
    </source>
</evidence>
<evidence type="ECO:0000313" key="19">
    <source>
        <dbReference type="EMBL" id="MRZ51169.1"/>
    </source>
</evidence>
<dbReference type="Proteomes" id="UP001210126">
    <property type="component" value="Unassembled WGS sequence"/>
</dbReference>
<evidence type="ECO:0000313" key="33">
    <source>
        <dbReference type="Proteomes" id="UP000310032"/>
    </source>
</evidence>
<dbReference type="GO" id="GO:0032993">
    <property type="term" value="C:protein-DNA complex"/>
    <property type="evidence" value="ECO:0007669"/>
    <property type="project" value="TreeGrafter"/>
</dbReference>
<evidence type="ECO:0000256" key="4">
    <source>
        <dbReference type="ARBA" id="ARBA00023125"/>
    </source>
</evidence>
<evidence type="ECO:0000313" key="13">
    <source>
        <dbReference type="EMBL" id="MDB9004974.1"/>
    </source>
</evidence>
<dbReference type="Proteomes" id="UP000441358">
    <property type="component" value="Unassembled WGS sequence"/>
</dbReference>
<keyword evidence="4 7" id="KW-0238">DNA-binding</keyword>
<dbReference type="Proteomes" id="UP000095591">
    <property type="component" value="Unassembled WGS sequence"/>
</dbReference>
<dbReference type="Proteomes" id="UP000501982">
    <property type="component" value="Chromosome"/>
</dbReference>
<evidence type="ECO:0000313" key="23">
    <source>
        <dbReference type="EMBL" id="QJE30940.1"/>
    </source>
</evidence>
<dbReference type="EMBL" id="CP051672">
    <property type="protein sequence ID" value="QJE30940.1"/>
    <property type="molecule type" value="Genomic_DNA"/>
</dbReference>
<dbReference type="GO" id="GO:0000156">
    <property type="term" value="F:phosphorelay response regulator activity"/>
    <property type="evidence" value="ECO:0007669"/>
    <property type="project" value="TreeGrafter"/>
</dbReference>
<evidence type="ECO:0000313" key="37">
    <source>
        <dbReference type="Proteomes" id="UP000450599"/>
    </source>
</evidence>
<dbReference type="EMBL" id="WKMC01000009">
    <property type="protein sequence ID" value="MRZ51169.1"/>
    <property type="molecule type" value="Genomic_DNA"/>
</dbReference>
<evidence type="ECO:0000313" key="34">
    <source>
        <dbReference type="Proteomes" id="UP000432516"/>
    </source>
</evidence>
<dbReference type="EMBL" id="WKMY01000004">
    <property type="protein sequence ID" value="MRY93138.1"/>
    <property type="molecule type" value="Genomic_DNA"/>
</dbReference>
<proteinExistence type="predicted"/>
<dbReference type="PROSITE" id="PS51755">
    <property type="entry name" value="OMPR_PHOB"/>
    <property type="match status" value="1"/>
</dbReference>
<evidence type="ECO:0000313" key="21">
    <source>
        <dbReference type="EMBL" id="MSB74073.1"/>
    </source>
</evidence>
<dbReference type="InterPro" id="IPR001867">
    <property type="entry name" value="OmpR/PhoB-type_DNA-bd"/>
</dbReference>
<protein>
    <submittedName>
        <fullName evidence="15 22">Response regulator</fullName>
    </submittedName>
    <submittedName>
        <fullName evidence="10">Mycobacterial persistence regulator A</fullName>
    </submittedName>
    <submittedName>
        <fullName evidence="13">Response regulator transcription factor</fullName>
    </submittedName>
</protein>
<evidence type="ECO:0000313" key="25">
    <source>
        <dbReference type="EMBL" id="RLT74077.1"/>
    </source>
</evidence>
<dbReference type="OMA" id="LAEVWDW"/>
<evidence type="ECO:0000313" key="17">
    <source>
        <dbReference type="EMBL" id="MRY93138.1"/>
    </source>
</evidence>
<dbReference type="Proteomes" id="UP000441609">
    <property type="component" value="Unassembled WGS sequence"/>
</dbReference>
<evidence type="ECO:0000313" key="15">
    <source>
        <dbReference type="EMBL" id="MRY58869.1"/>
    </source>
</evidence>
<dbReference type="GO" id="GO:0005829">
    <property type="term" value="C:cytosol"/>
    <property type="evidence" value="ECO:0007669"/>
    <property type="project" value="TreeGrafter"/>
</dbReference>
<evidence type="ECO:0000256" key="2">
    <source>
        <dbReference type="ARBA" id="ARBA00023012"/>
    </source>
</evidence>
<keyword evidence="2" id="KW-0902">Two-component regulatory system</keyword>
<dbReference type="OrthoDB" id="9790442at2"/>
<dbReference type="EMBL" id="WKMW01000020">
    <property type="protein sequence ID" value="MRY86146.1"/>
    <property type="molecule type" value="Genomic_DNA"/>
</dbReference>
<evidence type="ECO:0000256" key="1">
    <source>
        <dbReference type="ARBA" id="ARBA00022553"/>
    </source>
</evidence>
<feature type="modified residue" description="4-aspartylphosphate" evidence="6">
    <location>
        <position position="51"/>
    </location>
</feature>
<evidence type="ECO:0000313" key="27">
    <source>
        <dbReference type="Proteomes" id="UP000095332"/>
    </source>
</evidence>
<evidence type="ECO:0000313" key="40">
    <source>
        <dbReference type="Proteomes" id="UP000471216"/>
    </source>
</evidence>
<dbReference type="InterPro" id="IPR001789">
    <property type="entry name" value="Sig_transdc_resp-reg_receiver"/>
</dbReference>
<dbReference type="InterPro" id="IPR039420">
    <property type="entry name" value="WalR-like"/>
</dbReference>
<evidence type="ECO:0000259" key="8">
    <source>
        <dbReference type="PROSITE" id="PS50110"/>
    </source>
</evidence>
<dbReference type="EMBL" id="QSJN01000010">
    <property type="protein sequence ID" value="RHD72771.1"/>
    <property type="molecule type" value="Genomic_DNA"/>
</dbReference>
<dbReference type="SMART" id="SM00448">
    <property type="entry name" value="REC"/>
    <property type="match status" value="1"/>
</dbReference>
<dbReference type="Proteomes" id="UP000195950">
    <property type="component" value="Unassembled WGS sequence"/>
</dbReference>
<dbReference type="EMBL" id="SRYM01000002">
    <property type="protein sequence ID" value="TGY63642.1"/>
    <property type="molecule type" value="Genomic_DNA"/>
</dbReference>
<feature type="DNA-binding region" description="OmpR/PhoB-type" evidence="7">
    <location>
        <begin position="124"/>
        <end position="224"/>
    </location>
</feature>
<feature type="domain" description="OmpR/PhoB-type" evidence="9">
    <location>
        <begin position="124"/>
        <end position="224"/>
    </location>
</feature>
<dbReference type="EMBL" id="WKMO01000010">
    <property type="protein sequence ID" value="MSB74073.1"/>
    <property type="molecule type" value="Genomic_DNA"/>
</dbReference>
<dbReference type="EMBL" id="WKLT01000011">
    <property type="protein sequence ID" value="MRY58869.1"/>
    <property type="molecule type" value="Genomic_DNA"/>
</dbReference>
<evidence type="ECO:0000313" key="29">
    <source>
        <dbReference type="Proteomes" id="UP000095591"/>
    </source>
</evidence>
<evidence type="ECO:0000313" key="22">
    <source>
        <dbReference type="EMBL" id="OUP20584.1"/>
    </source>
</evidence>
<evidence type="ECO:0000313" key="16">
    <source>
        <dbReference type="EMBL" id="MRY86146.1"/>
    </source>
</evidence>
<evidence type="ECO:0000313" key="41">
    <source>
        <dbReference type="Proteomes" id="UP000501982"/>
    </source>
</evidence>
<dbReference type="Proteomes" id="UP000095332">
    <property type="component" value="Unassembled WGS sequence"/>
</dbReference>
<dbReference type="EMBL" id="RAYI01000010">
    <property type="protein sequence ID" value="RLT74077.1"/>
    <property type="molecule type" value="Genomic_DNA"/>
</dbReference>
<dbReference type="Gene3D" id="3.40.50.2300">
    <property type="match status" value="1"/>
</dbReference>
<dbReference type="Gene3D" id="1.10.10.10">
    <property type="entry name" value="Winged helix-like DNA-binding domain superfamily/Winged helix DNA-binding domain"/>
    <property type="match status" value="1"/>
</dbReference>
<dbReference type="EMBL" id="CYXP01000008">
    <property type="protein sequence ID" value="CUN28599.1"/>
    <property type="molecule type" value="Genomic_DNA"/>
</dbReference>
<dbReference type="Pfam" id="PF00486">
    <property type="entry name" value="Trans_reg_C"/>
    <property type="match status" value="1"/>
</dbReference>
<keyword evidence="1 6" id="KW-0597">Phosphoprotein</keyword>